<accession>A0A8E2F4N5</accession>
<evidence type="ECO:0000256" key="1">
    <source>
        <dbReference type="SAM" id="MobiDB-lite"/>
    </source>
</evidence>
<feature type="region of interest" description="Disordered" evidence="1">
    <location>
        <begin position="885"/>
        <end position="969"/>
    </location>
</feature>
<feature type="compositionally biased region" description="Basic and acidic residues" evidence="1">
    <location>
        <begin position="885"/>
        <end position="904"/>
    </location>
</feature>
<name>A0A8E2F4N5_9PEZI</name>
<sequence>MDDRGKDPTPQSPGKIQKVSEVPSKKSSDDHRQLRRSVATESLMVASDEKKPAFYPTSKSNSLNIKPTIQPDSVSSSPSYKPGSWSELPAWVSSSHAPTSVQTNTKGGASFSARSFSYWSRDTVADEGAVQIPLGEMWEILLETNAGFRLEMYKQGIISDTDYFTSSQLCTPASPPSSPLPILHKYPSHQSLRPEHAPLKEVTQATGYGQKNIELLENLRSKDGAGDNEHASSLLAAQTQRRRKEIHDERHGLAAPESYAERAIRRYNEHLKLGKDAFSHEPATGDPPKQPWSEIDEQKFSLFQISENPHQNFPSTIFTKEEYSKAAKEGYKGPNVLAFVNTKTAMERDENVPAMHGTQLTHFYCHPNIDISHELLPDGDRRASPSQCEVEDNRPISYIDDRMTFCVRHPSQNPYMDDGRSVHSNSSHTPMEDAQTVSVARAGPGTDTPTTAINVGKEENASNISEPSNPFSGKKPTLAASPSKPTGHPEPPTTPVKSSKYSEEREHPLHSKWSSPATPITPPKFGLHGRTKSSDSMRSPTIMRSRGNSLITEPPTAPRGSKGKGKVIDSDFSPVEHGLTIATAIRSLDEDSILTAIEQISKGSRSYVSEGMQTDNESGYTQKSDDNTFTAAGLFRALQPIWPSGIPENILYALPEMMDHIPFSPGPYMPLYTGRGQVPADCPKSHRYLAYLAERLASFKLQLDENQNQAIMLAHYQHNMENDLNMLQDERTHLSKENKVLRAYCDDLEKLLKHINGPRVTPEEFAPIFQIAQRLGLTIPGPVLAGPNPVGFAQRSDRGAALSDVTDVRVRSQSRAMLNMVVQNMKLQQDNEDACKEAAMWKERAKTWEKRFSKEVGKAALSLYGDLGDNPNHRLSTTLAETFSKHDEQAPFTDSHDKAPDRDIGAGAGPSNVHPQQQHSYFAGGTHIQPPGFQRSDSSNMLLGYPPAGPAASDHANIHNGYGGPRINP</sequence>
<evidence type="ECO:0000313" key="2">
    <source>
        <dbReference type="EMBL" id="OCL10238.1"/>
    </source>
</evidence>
<feature type="compositionally biased region" description="Basic and acidic residues" evidence="1">
    <location>
        <begin position="23"/>
        <end position="32"/>
    </location>
</feature>
<protein>
    <submittedName>
        <fullName evidence="2">Uncharacterized protein</fullName>
    </submittedName>
</protein>
<reference evidence="2 3" key="1">
    <citation type="journal article" date="2016" name="Nat. Commun.">
        <title>Ectomycorrhizal ecology is imprinted in the genome of the dominant symbiotic fungus Cenococcum geophilum.</title>
        <authorList>
            <consortium name="DOE Joint Genome Institute"/>
            <person name="Peter M."/>
            <person name="Kohler A."/>
            <person name="Ohm R.A."/>
            <person name="Kuo A."/>
            <person name="Krutzmann J."/>
            <person name="Morin E."/>
            <person name="Arend M."/>
            <person name="Barry K.W."/>
            <person name="Binder M."/>
            <person name="Choi C."/>
            <person name="Clum A."/>
            <person name="Copeland A."/>
            <person name="Grisel N."/>
            <person name="Haridas S."/>
            <person name="Kipfer T."/>
            <person name="LaButti K."/>
            <person name="Lindquist E."/>
            <person name="Lipzen A."/>
            <person name="Maire R."/>
            <person name="Meier B."/>
            <person name="Mihaltcheva S."/>
            <person name="Molinier V."/>
            <person name="Murat C."/>
            <person name="Poggeler S."/>
            <person name="Quandt C.A."/>
            <person name="Sperisen C."/>
            <person name="Tritt A."/>
            <person name="Tisserant E."/>
            <person name="Crous P.W."/>
            <person name="Henrissat B."/>
            <person name="Nehls U."/>
            <person name="Egli S."/>
            <person name="Spatafora J.W."/>
            <person name="Grigoriev I.V."/>
            <person name="Martin F.M."/>
        </authorList>
    </citation>
    <scope>NUCLEOTIDE SEQUENCE [LARGE SCALE GENOMIC DNA]</scope>
    <source>
        <strain evidence="2 3">CBS 207.34</strain>
    </source>
</reference>
<evidence type="ECO:0000313" key="3">
    <source>
        <dbReference type="Proteomes" id="UP000250140"/>
    </source>
</evidence>
<feature type="compositionally biased region" description="Low complexity" evidence="1">
    <location>
        <begin position="71"/>
        <end position="81"/>
    </location>
</feature>
<feature type="compositionally biased region" description="Basic and acidic residues" evidence="1">
    <location>
        <begin position="500"/>
        <end position="509"/>
    </location>
</feature>
<dbReference type="OrthoDB" id="5449139at2759"/>
<dbReference type="EMBL" id="KV749283">
    <property type="protein sequence ID" value="OCL10238.1"/>
    <property type="molecule type" value="Genomic_DNA"/>
</dbReference>
<keyword evidence="3" id="KW-1185">Reference proteome</keyword>
<dbReference type="AlphaFoldDB" id="A0A8E2F4N5"/>
<proteinExistence type="predicted"/>
<dbReference type="Proteomes" id="UP000250140">
    <property type="component" value="Unassembled WGS sequence"/>
</dbReference>
<feature type="compositionally biased region" description="Polar residues" evidence="1">
    <location>
        <begin position="461"/>
        <end position="471"/>
    </location>
</feature>
<feature type="region of interest" description="Disordered" evidence="1">
    <location>
        <begin position="410"/>
        <end position="571"/>
    </location>
</feature>
<organism evidence="2 3">
    <name type="scientific">Glonium stellatum</name>
    <dbReference type="NCBI Taxonomy" id="574774"/>
    <lineage>
        <taxon>Eukaryota</taxon>
        <taxon>Fungi</taxon>
        <taxon>Dikarya</taxon>
        <taxon>Ascomycota</taxon>
        <taxon>Pezizomycotina</taxon>
        <taxon>Dothideomycetes</taxon>
        <taxon>Pleosporomycetidae</taxon>
        <taxon>Gloniales</taxon>
        <taxon>Gloniaceae</taxon>
        <taxon>Glonium</taxon>
    </lineage>
</organism>
<gene>
    <name evidence="2" type="ORF">AOQ84DRAFT_219851</name>
</gene>
<feature type="compositionally biased region" description="Polar residues" evidence="1">
    <location>
        <begin position="57"/>
        <end position="67"/>
    </location>
</feature>
<feature type="region of interest" description="Disordered" evidence="1">
    <location>
        <begin position="1"/>
        <end position="81"/>
    </location>
</feature>